<gene>
    <name evidence="4" type="ORF">BYL167_LOCUS30808</name>
    <name evidence="3" type="ORF">GIL414_LOCUS6431</name>
    <name evidence="2" type="ORF">SMN809_LOCUS5945</name>
</gene>
<dbReference type="EMBL" id="CAJOBJ010001827">
    <property type="protein sequence ID" value="CAF3898575.1"/>
    <property type="molecule type" value="Genomic_DNA"/>
</dbReference>
<comment type="caution">
    <text evidence="2">The sequence shown here is derived from an EMBL/GenBank/DDBJ whole genome shotgun (WGS) entry which is preliminary data.</text>
</comment>
<dbReference type="PRINTS" id="PR00261">
    <property type="entry name" value="LDLRECEPTOR"/>
</dbReference>
<sequence>MRVTCYIHLQCDHSGSSMCLDWREVCDGAADEAHCFQLEVNDCDPNEYRSHNGLCISDEFLTDNLAQCLDMSDFHTAEYTHNAYDNNYIFEEEEHSCHPGEETFSCGNKQCVTDFDIILNDEYNSYYSSLYCCKNSSKCITKHRILDNISDCYLNDDEQDYKLSLSPVMINGQNHTDETECEDWSCKNYYTRCDGFWNYRYGEDQENCTEKMCPPRYFPCVSSFNYTFMCLPAEQVNDGMAQCLGTLDEPEGVG</sequence>
<dbReference type="EMBL" id="CAJOBH010051833">
    <property type="protein sequence ID" value="CAF4382818.1"/>
    <property type="molecule type" value="Genomic_DNA"/>
</dbReference>
<organism evidence="2 5">
    <name type="scientific">Rotaria magnacalcarata</name>
    <dbReference type="NCBI Taxonomy" id="392030"/>
    <lineage>
        <taxon>Eukaryota</taxon>
        <taxon>Metazoa</taxon>
        <taxon>Spiralia</taxon>
        <taxon>Gnathifera</taxon>
        <taxon>Rotifera</taxon>
        <taxon>Eurotatoria</taxon>
        <taxon>Bdelloidea</taxon>
        <taxon>Philodinida</taxon>
        <taxon>Philodinidae</taxon>
        <taxon>Rotaria</taxon>
    </lineage>
</organism>
<proteinExistence type="predicted"/>
<evidence type="ECO:0000313" key="4">
    <source>
        <dbReference type="EMBL" id="CAF4382818.1"/>
    </source>
</evidence>
<dbReference type="InterPro" id="IPR002172">
    <property type="entry name" value="LDrepeatLR_classA_rpt"/>
</dbReference>
<evidence type="ECO:0000313" key="3">
    <source>
        <dbReference type="EMBL" id="CAF3898575.1"/>
    </source>
</evidence>
<accession>A0A8S2L6L7</accession>
<dbReference type="PANTHER" id="PTHR22722">
    <property type="entry name" value="LOW-DENSITY LIPOPROTEIN RECEPTOR-RELATED PROTEIN 2-RELATED"/>
    <property type="match status" value="1"/>
</dbReference>
<dbReference type="PANTHER" id="PTHR22722:SF5">
    <property type="entry name" value="LOW-DENSITY LIPOPROTEIN RECEPTOR-RELATED PROTEIN 1B"/>
    <property type="match status" value="1"/>
</dbReference>
<evidence type="ECO:0000313" key="5">
    <source>
        <dbReference type="Proteomes" id="UP000676336"/>
    </source>
</evidence>
<protein>
    <submittedName>
        <fullName evidence="2">Uncharacterized protein</fullName>
    </submittedName>
</protein>
<dbReference type="Proteomes" id="UP000681967">
    <property type="component" value="Unassembled WGS sequence"/>
</dbReference>
<reference evidence="2" key="1">
    <citation type="submission" date="2021-02" db="EMBL/GenBank/DDBJ databases">
        <authorList>
            <person name="Nowell W R."/>
        </authorList>
    </citation>
    <scope>NUCLEOTIDE SEQUENCE</scope>
</reference>
<evidence type="ECO:0000313" key="2">
    <source>
        <dbReference type="EMBL" id="CAF3887552.1"/>
    </source>
</evidence>
<dbReference type="GO" id="GO:0005041">
    <property type="term" value="F:low-density lipoprotein particle receptor activity"/>
    <property type="evidence" value="ECO:0007669"/>
    <property type="project" value="TreeGrafter"/>
</dbReference>
<dbReference type="Proteomes" id="UP000676336">
    <property type="component" value="Unassembled WGS sequence"/>
</dbReference>
<keyword evidence="1" id="KW-1015">Disulfide bond</keyword>
<dbReference type="Proteomes" id="UP000681720">
    <property type="component" value="Unassembled WGS sequence"/>
</dbReference>
<evidence type="ECO:0000256" key="1">
    <source>
        <dbReference type="ARBA" id="ARBA00023157"/>
    </source>
</evidence>
<dbReference type="GO" id="GO:0043235">
    <property type="term" value="C:receptor complex"/>
    <property type="evidence" value="ECO:0007669"/>
    <property type="project" value="TreeGrafter"/>
</dbReference>
<dbReference type="GO" id="GO:0005886">
    <property type="term" value="C:plasma membrane"/>
    <property type="evidence" value="ECO:0007669"/>
    <property type="project" value="TreeGrafter"/>
</dbReference>
<dbReference type="InterPro" id="IPR051221">
    <property type="entry name" value="LDLR-related"/>
</dbReference>
<dbReference type="EMBL" id="CAJOBI010001553">
    <property type="protein sequence ID" value="CAF3887552.1"/>
    <property type="molecule type" value="Genomic_DNA"/>
</dbReference>
<dbReference type="AlphaFoldDB" id="A0A8S2L6L7"/>
<name>A0A8S2L6L7_9BILA</name>